<dbReference type="SUPFAM" id="SSF52266">
    <property type="entry name" value="SGNH hydrolase"/>
    <property type="match status" value="1"/>
</dbReference>
<dbReference type="InterPro" id="IPR007407">
    <property type="entry name" value="DUF459"/>
</dbReference>
<evidence type="ECO:0000256" key="1">
    <source>
        <dbReference type="SAM" id="MobiDB-lite"/>
    </source>
</evidence>
<dbReference type="Pfam" id="PF04311">
    <property type="entry name" value="DUF459"/>
    <property type="match status" value="1"/>
</dbReference>
<organism evidence="2 3">
    <name type="scientific">Rhizobium tumorigenes</name>
    <dbReference type="NCBI Taxonomy" id="2041385"/>
    <lineage>
        <taxon>Bacteria</taxon>
        <taxon>Pseudomonadati</taxon>
        <taxon>Pseudomonadota</taxon>
        <taxon>Alphaproteobacteria</taxon>
        <taxon>Hyphomicrobiales</taxon>
        <taxon>Rhizobiaceae</taxon>
        <taxon>Rhizobium/Agrobacterium group</taxon>
        <taxon>Rhizobium</taxon>
    </lineage>
</organism>
<sequence>MRSRMIHSLKTAREVARRLVAAFAAGCLVLVMVIPASAQQRYERRTLMDFFFGRQAPPERQPRYDEYPSQPRRQPRPPKRAAPPVAKATNARPDTPQPTAKLDTAKTVLVVGDFLATGLGDGLQDAFSASPGVAIQTRGNIASGLVRTDYYDWQAQLPKMLDALKPAVVVVTIGANDRQQMIAPGLNEKFGSDIWSLAYEERVQAFAKLVSARHIPLLWVGLPPFGSDDMTADVVKLNQIYQSQVESTGGEFVDLWGGFTDDDGKFIVTGSDINGQQVRLRTADGVNMTDAGRRKMAFYAEKPIRRLLGDQASPDIVRLDTDTTIDPATMPEKETVAPETRTPPISLSDPELDGGSVLLGNAAPSTSGPPSPRDLLVEKGEIAPAPAGRVDDYRLPDGTKP</sequence>
<dbReference type="Proteomes" id="UP000249499">
    <property type="component" value="Chromosome"/>
</dbReference>
<dbReference type="Gene3D" id="3.40.50.1110">
    <property type="entry name" value="SGNH hydrolase"/>
    <property type="match status" value="1"/>
</dbReference>
<keyword evidence="3" id="KW-1185">Reference proteome</keyword>
<dbReference type="KEGG" id="rtu:PR017_12080"/>
<reference evidence="3" key="2">
    <citation type="journal article" date="2023" name="MicrobiologyOpen">
        <title>Genomics of the tumorigenes clade of the family Rhizobiaceae and description of Rhizobium rhododendri sp. nov.</title>
        <authorList>
            <person name="Kuzmanovic N."/>
            <person name="diCenzo G.C."/>
            <person name="Bunk B."/>
            <person name="Sproeer C."/>
            <person name="Fruehling A."/>
            <person name="Neumann-Schaal M."/>
            <person name="Overmann J."/>
            <person name="Smalla K."/>
        </authorList>
    </citation>
    <scope>NUCLEOTIDE SEQUENCE [LARGE SCALE GENOMIC DNA]</scope>
    <source>
        <strain evidence="3">1078</strain>
    </source>
</reference>
<evidence type="ECO:0000313" key="2">
    <source>
        <dbReference type="EMBL" id="WFR94563.1"/>
    </source>
</evidence>
<dbReference type="CDD" id="cd01829">
    <property type="entry name" value="SGNH_hydrolase_peri2"/>
    <property type="match status" value="1"/>
</dbReference>
<feature type="compositionally biased region" description="Basic and acidic residues" evidence="1">
    <location>
        <begin position="389"/>
        <end position="401"/>
    </location>
</feature>
<dbReference type="InterPro" id="IPR036514">
    <property type="entry name" value="SGNH_hydro_sf"/>
</dbReference>
<dbReference type="AlphaFoldDB" id="A0AAF1KEC7"/>
<evidence type="ECO:0000313" key="3">
    <source>
        <dbReference type="Proteomes" id="UP000249499"/>
    </source>
</evidence>
<feature type="region of interest" description="Disordered" evidence="1">
    <location>
        <begin position="324"/>
        <end position="401"/>
    </location>
</feature>
<gene>
    <name evidence="2" type="ORF">PR017_12080</name>
</gene>
<dbReference type="RefSeq" id="WP_111220941.1">
    <property type="nucleotide sequence ID" value="NZ_CP117255.1"/>
</dbReference>
<name>A0AAF1KEC7_9HYPH</name>
<protein>
    <submittedName>
        <fullName evidence="2">DUF459 domain-containing protein</fullName>
    </submittedName>
</protein>
<accession>A0AAF1KEC7</accession>
<dbReference type="GO" id="GO:0016788">
    <property type="term" value="F:hydrolase activity, acting on ester bonds"/>
    <property type="evidence" value="ECO:0007669"/>
    <property type="project" value="UniProtKB-ARBA"/>
</dbReference>
<proteinExistence type="predicted"/>
<feature type="region of interest" description="Disordered" evidence="1">
    <location>
        <begin position="53"/>
        <end position="99"/>
    </location>
</feature>
<dbReference type="EMBL" id="CP117255">
    <property type="protein sequence ID" value="WFR94563.1"/>
    <property type="molecule type" value="Genomic_DNA"/>
</dbReference>
<reference evidence="2 3" key="1">
    <citation type="journal article" date="2018" name="Sci. Rep.">
        <title>Rhizobium tumorigenes sp. nov., a novel plant tumorigenic bacterium isolated from cane gall tumors on thornless blackberry.</title>
        <authorList>
            <person name="Kuzmanovi N."/>
            <person name="Smalla K."/>
            <person name="Gronow S."/>
            <person name="PuBawska J."/>
        </authorList>
    </citation>
    <scope>NUCLEOTIDE SEQUENCE [LARGE SCALE GENOMIC DNA]</scope>
    <source>
        <strain evidence="2 3">1078</strain>
    </source>
</reference>